<dbReference type="EMBL" id="JAFCMP010000401">
    <property type="protein sequence ID" value="KAG5180335.1"/>
    <property type="molecule type" value="Genomic_DNA"/>
</dbReference>
<keyword evidence="7" id="KW-0822">Tryptophan biosynthesis</keyword>
<dbReference type="OrthoDB" id="524799at2759"/>
<dbReference type="InterPro" id="IPR011060">
    <property type="entry name" value="RibuloseP-bd_barrel"/>
</dbReference>
<dbReference type="InterPro" id="IPR013798">
    <property type="entry name" value="Indole-3-glycerol_P_synth_dom"/>
</dbReference>
<proteinExistence type="inferred from homology"/>
<dbReference type="GO" id="GO:0004640">
    <property type="term" value="F:phosphoribosylanthranilate isomerase activity"/>
    <property type="evidence" value="ECO:0007669"/>
    <property type="project" value="UniProtKB-EC"/>
</dbReference>
<protein>
    <submittedName>
        <fullName evidence="14">Indole-3-glycerol phosphate synthase-domain-containing protein</fullName>
    </submittedName>
</protein>
<evidence type="ECO:0000313" key="15">
    <source>
        <dbReference type="Proteomes" id="UP000664859"/>
    </source>
</evidence>
<evidence type="ECO:0000256" key="9">
    <source>
        <dbReference type="ARBA" id="ARBA00023235"/>
    </source>
</evidence>
<dbReference type="GO" id="GO:0000162">
    <property type="term" value="P:L-tryptophan biosynthetic process"/>
    <property type="evidence" value="ECO:0007669"/>
    <property type="project" value="UniProtKB-UniPathway"/>
</dbReference>
<dbReference type="PANTHER" id="PTHR22854:SF2">
    <property type="entry name" value="INDOLE-3-GLYCEROL-PHOSPHATE SYNTHASE"/>
    <property type="match status" value="1"/>
</dbReference>
<dbReference type="GO" id="GO:0004425">
    <property type="term" value="F:indole-3-glycerol-phosphate synthase activity"/>
    <property type="evidence" value="ECO:0007669"/>
    <property type="project" value="UniProtKB-EC"/>
</dbReference>
<dbReference type="Pfam" id="PF00218">
    <property type="entry name" value="IGPS"/>
    <property type="match status" value="1"/>
</dbReference>
<dbReference type="SUPFAM" id="SSF51366">
    <property type="entry name" value="Ribulose-phoshate binding barrel"/>
    <property type="match status" value="2"/>
</dbReference>
<dbReference type="UniPathway" id="UPA00035">
    <property type="reaction ID" value="UER00042"/>
</dbReference>
<reference evidence="14" key="1">
    <citation type="submission" date="2021-02" db="EMBL/GenBank/DDBJ databases">
        <title>First Annotated Genome of the Yellow-green Alga Tribonema minus.</title>
        <authorList>
            <person name="Mahan K.M."/>
        </authorList>
    </citation>
    <scope>NUCLEOTIDE SEQUENCE</scope>
    <source>
        <strain evidence="14">UTEX B ZZ1240</strain>
    </source>
</reference>
<dbReference type="InterPro" id="IPR001240">
    <property type="entry name" value="PRAI_dom"/>
</dbReference>
<keyword evidence="8" id="KW-0057">Aromatic amino acid biosynthesis</keyword>
<evidence type="ECO:0000313" key="14">
    <source>
        <dbReference type="EMBL" id="KAG5180335.1"/>
    </source>
</evidence>
<feature type="domain" description="Indole-3-glycerol phosphate synthase" evidence="12">
    <location>
        <begin position="36"/>
        <end position="312"/>
    </location>
</feature>
<name>A0A835YVM1_9STRA</name>
<evidence type="ECO:0000256" key="5">
    <source>
        <dbReference type="ARBA" id="ARBA00022605"/>
    </source>
</evidence>
<dbReference type="InterPro" id="IPR045186">
    <property type="entry name" value="Indole-3-glycerol_P_synth"/>
</dbReference>
<dbReference type="Pfam" id="PF00697">
    <property type="entry name" value="PRAI"/>
    <property type="match status" value="1"/>
</dbReference>
<evidence type="ECO:0000256" key="1">
    <source>
        <dbReference type="ARBA" id="ARBA00001164"/>
    </source>
</evidence>
<sequence>MSSAQATDTAAAAAREQQQRGHFLGFGDPNHKPSILQQITEKRYRDVEEARHLVSEATLLSQIASFDAQHGAPLDLYERIAQTEPQMAIAAEFKRASPSKGDIAPGMVAAEQGLLYASVGAAVLSVLTEPFWFKGTVQDMREVREATQAQAEASRASRPAVLRKDFVVDEYMVLEARANGADTVLLIVAILEVDQLKRLMACCRAHGIEPLVEVHTDAEMEVALDAGARVIGVNSRNLHTFKLDMEATQRVSRIAAARGIRWGHRGDIQLAALSGITGPAEVDAFRAAGVSMVLVGETLMRAADPREAIRTLLGQQPGGAVLTRQLAKICGVTRAEDALAAAAAGANLIGVIFAERSKRRVSVEAAREIVAAVRAFGERSGVKALAPPPPEAAAAGAAEWFTRWAETLTEGSRRTPLVVGVFQDQPLDHVRETAAAAGLDLVQLHGDEGWDACAHCGVPALRVVHVPTSPSGEGEGDAAVTADAILAALRPGAAAAVLLDTSVGGARGGTGAVFDHALAARIEAAGVPVIVAGGLAPGGVGAVVAAARAWGVDASSGVEGEVPGVKDAGKVAAFLREARAAHAALARDG</sequence>
<comment type="catalytic activity">
    <reaction evidence="2">
        <text>1-(2-carboxyphenylamino)-1-deoxy-D-ribulose 5-phosphate + H(+) = (1S,2R)-1-C-(indol-3-yl)glycerol 3-phosphate + CO2 + H2O</text>
        <dbReference type="Rhea" id="RHEA:23476"/>
        <dbReference type="ChEBI" id="CHEBI:15377"/>
        <dbReference type="ChEBI" id="CHEBI:15378"/>
        <dbReference type="ChEBI" id="CHEBI:16526"/>
        <dbReference type="ChEBI" id="CHEBI:58613"/>
        <dbReference type="ChEBI" id="CHEBI:58866"/>
        <dbReference type="EC" id="4.1.1.48"/>
    </reaction>
</comment>
<accession>A0A835YVM1</accession>
<evidence type="ECO:0000259" key="12">
    <source>
        <dbReference type="Pfam" id="PF00218"/>
    </source>
</evidence>
<dbReference type="InterPro" id="IPR013785">
    <property type="entry name" value="Aldolase_TIM"/>
</dbReference>
<evidence type="ECO:0000256" key="4">
    <source>
        <dbReference type="ARBA" id="ARBA00004696"/>
    </source>
</evidence>
<dbReference type="CDD" id="cd00405">
    <property type="entry name" value="PRAI"/>
    <property type="match status" value="1"/>
</dbReference>
<keyword evidence="11" id="KW-0511">Multifunctional enzyme</keyword>
<evidence type="ECO:0000256" key="2">
    <source>
        <dbReference type="ARBA" id="ARBA00001633"/>
    </source>
</evidence>
<keyword evidence="9" id="KW-0413">Isomerase</keyword>
<comment type="pathway">
    <text evidence="3">Amino-acid biosynthesis; L-tryptophan biosynthesis; L-tryptophan from chorismate: step 3/5.</text>
</comment>
<dbReference type="Proteomes" id="UP000664859">
    <property type="component" value="Unassembled WGS sequence"/>
</dbReference>
<keyword evidence="6" id="KW-0210">Decarboxylase</keyword>
<dbReference type="PANTHER" id="PTHR22854">
    <property type="entry name" value="TRYPTOPHAN BIOSYNTHESIS PROTEIN"/>
    <property type="match status" value="1"/>
</dbReference>
<dbReference type="CDD" id="cd00331">
    <property type="entry name" value="IGPS"/>
    <property type="match status" value="1"/>
</dbReference>
<evidence type="ECO:0000256" key="11">
    <source>
        <dbReference type="ARBA" id="ARBA00023268"/>
    </source>
</evidence>
<dbReference type="HAMAP" id="MF_00135">
    <property type="entry name" value="PRAI"/>
    <property type="match status" value="1"/>
</dbReference>
<keyword evidence="5" id="KW-0028">Amino-acid biosynthesis</keyword>
<organism evidence="14 15">
    <name type="scientific">Tribonema minus</name>
    <dbReference type="NCBI Taxonomy" id="303371"/>
    <lineage>
        <taxon>Eukaryota</taxon>
        <taxon>Sar</taxon>
        <taxon>Stramenopiles</taxon>
        <taxon>Ochrophyta</taxon>
        <taxon>PX clade</taxon>
        <taxon>Xanthophyceae</taxon>
        <taxon>Tribonematales</taxon>
        <taxon>Tribonemataceae</taxon>
        <taxon>Tribonema</taxon>
    </lineage>
</organism>
<gene>
    <name evidence="14" type="ORF">JKP88DRAFT_270230</name>
</gene>
<evidence type="ECO:0000256" key="8">
    <source>
        <dbReference type="ARBA" id="ARBA00023141"/>
    </source>
</evidence>
<evidence type="ECO:0000256" key="6">
    <source>
        <dbReference type="ARBA" id="ARBA00022793"/>
    </source>
</evidence>
<evidence type="ECO:0000259" key="13">
    <source>
        <dbReference type="Pfam" id="PF00697"/>
    </source>
</evidence>
<evidence type="ECO:0000256" key="3">
    <source>
        <dbReference type="ARBA" id="ARBA00004664"/>
    </source>
</evidence>
<evidence type="ECO:0000256" key="10">
    <source>
        <dbReference type="ARBA" id="ARBA00023239"/>
    </source>
</evidence>
<comment type="catalytic activity">
    <reaction evidence="1">
        <text>N-(5-phospho-beta-D-ribosyl)anthranilate = 1-(2-carboxyphenylamino)-1-deoxy-D-ribulose 5-phosphate</text>
        <dbReference type="Rhea" id="RHEA:21540"/>
        <dbReference type="ChEBI" id="CHEBI:18277"/>
        <dbReference type="ChEBI" id="CHEBI:58613"/>
        <dbReference type="EC" id="5.3.1.24"/>
    </reaction>
</comment>
<evidence type="ECO:0000256" key="7">
    <source>
        <dbReference type="ARBA" id="ARBA00022822"/>
    </source>
</evidence>
<comment type="caution">
    <text evidence="14">The sequence shown here is derived from an EMBL/GenBank/DDBJ whole genome shotgun (WGS) entry which is preliminary data.</text>
</comment>
<dbReference type="Gene3D" id="3.20.20.70">
    <property type="entry name" value="Aldolase class I"/>
    <property type="match status" value="2"/>
</dbReference>
<keyword evidence="10" id="KW-0456">Lyase</keyword>
<keyword evidence="15" id="KW-1185">Reference proteome</keyword>
<comment type="pathway">
    <text evidence="4">Amino-acid biosynthesis; L-tryptophan biosynthesis; L-tryptophan from chorismate: step 4/5.</text>
</comment>
<feature type="domain" description="N-(5'phosphoribosyl) anthranilate isomerase (PRAI)" evidence="13">
    <location>
        <begin position="395"/>
        <end position="575"/>
    </location>
</feature>
<dbReference type="AlphaFoldDB" id="A0A835YVM1"/>